<gene>
    <name evidence="2" type="ORF">DRW41_04085</name>
</gene>
<name>A0A3D8GWB4_9BACI</name>
<comment type="caution">
    <text evidence="2">The sequence shown here is derived from an EMBL/GenBank/DDBJ whole genome shotgun (WGS) entry which is preliminary data.</text>
</comment>
<evidence type="ECO:0000313" key="2">
    <source>
        <dbReference type="EMBL" id="RDU38747.1"/>
    </source>
</evidence>
<dbReference type="OrthoDB" id="2876108at2"/>
<reference evidence="2 3" key="1">
    <citation type="submission" date="2018-07" db="EMBL/GenBank/DDBJ databases">
        <title>Bacillus sp. YLB-04 draft genome sequence.</title>
        <authorList>
            <person name="Yu L."/>
            <person name="Tang X."/>
        </authorList>
    </citation>
    <scope>NUCLEOTIDE SEQUENCE [LARGE SCALE GENOMIC DNA]</scope>
    <source>
        <strain evidence="2 3">YLB-04</strain>
    </source>
</reference>
<dbReference type="RefSeq" id="WP_115450662.1">
    <property type="nucleotide sequence ID" value="NZ_QNQT01000001.1"/>
</dbReference>
<keyword evidence="3" id="KW-1185">Reference proteome</keyword>
<protein>
    <recommendedName>
        <fullName evidence="4">Lipoprotein</fullName>
    </recommendedName>
</protein>
<feature type="chain" id="PRO_5039510158" description="Lipoprotein" evidence="1">
    <location>
        <begin position="21"/>
        <end position="118"/>
    </location>
</feature>
<dbReference type="EMBL" id="QNQT01000001">
    <property type="protein sequence ID" value="RDU38747.1"/>
    <property type="molecule type" value="Genomic_DNA"/>
</dbReference>
<dbReference type="Proteomes" id="UP000257144">
    <property type="component" value="Unassembled WGS sequence"/>
</dbReference>
<sequence>MKKKLLSVLFSGALAFGVFALPGNAAKAEEEPCDCHSWVPISGAERNVNVAGLLSSQVFKDVKADLWKKGYSWNGAHSIEVINPFDGLVMIGIPFVKADGTIEYHVFINGVYKGATPQ</sequence>
<dbReference type="AlphaFoldDB" id="A0A3D8GWB4"/>
<feature type="signal peptide" evidence="1">
    <location>
        <begin position="1"/>
        <end position="20"/>
    </location>
</feature>
<proteinExistence type="predicted"/>
<accession>A0A3D8GWB4</accession>
<evidence type="ECO:0000313" key="3">
    <source>
        <dbReference type="Proteomes" id="UP000257144"/>
    </source>
</evidence>
<evidence type="ECO:0008006" key="4">
    <source>
        <dbReference type="Google" id="ProtNLM"/>
    </source>
</evidence>
<evidence type="ECO:0000256" key="1">
    <source>
        <dbReference type="SAM" id="SignalP"/>
    </source>
</evidence>
<organism evidence="2 3">
    <name type="scientific">Neobacillus piezotolerans</name>
    <dbReference type="NCBI Taxonomy" id="2259171"/>
    <lineage>
        <taxon>Bacteria</taxon>
        <taxon>Bacillati</taxon>
        <taxon>Bacillota</taxon>
        <taxon>Bacilli</taxon>
        <taxon>Bacillales</taxon>
        <taxon>Bacillaceae</taxon>
        <taxon>Neobacillus</taxon>
    </lineage>
</organism>
<keyword evidence="1" id="KW-0732">Signal</keyword>